<organism evidence="2 3">
    <name type="scientific">Flavivirga spongiicola</name>
    <dbReference type="NCBI Taxonomy" id="421621"/>
    <lineage>
        <taxon>Bacteria</taxon>
        <taxon>Pseudomonadati</taxon>
        <taxon>Bacteroidota</taxon>
        <taxon>Flavobacteriia</taxon>
        <taxon>Flavobacteriales</taxon>
        <taxon>Flavobacteriaceae</taxon>
        <taxon>Flavivirga</taxon>
    </lineage>
</organism>
<dbReference type="InterPro" id="IPR051916">
    <property type="entry name" value="GPI-anchor_lipid_remodeler"/>
</dbReference>
<dbReference type="GO" id="GO:0004519">
    <property type="term" value="F:endonuclease activity"/>
    <property type="evidence" value="ECO:0007669"/>
    <property type="project" value="UniProtKB-KW"/>
</dbReference>
<feature type="domain" description="Endonuclease/exonuclease/phosphatase" evidence="1">
    <location>
        <begin position="42"/>
        <end position="278"/>
    </location>
</feature>
<dbReference type="InterPro" id="IPR036691">
    <property type="entry name" value="Endo/exonu/phosph_ase_sf"/>
</dbReference>
<keyword evidence="3" id="KW-1185">Reference proteome</keyword>
<dbReference type="EMBL" id="JAODOP010000004">
    <property type="protein sequence ID" value="MEF3832587.1"/>
    <property type="molecule type" value="Genomic_DNA"/>
</dbReference>
<proteinExistence type="predicted"/>
<keyword evidence="2" id="KW-0378">Hydrolase</keyword>
<keyword evidence="2" id="KW-0540">Nuclease</keyword>
<dbReference type="Proteomes" id="UP001337305">
    <property type="component" value="Unassembled WGS sequence"/>
</dbReference>
<comment type="caution">
    <text evidence="2">The sequence shown here is derived from an EMBL/GenBank/DDBJ whole genome shotgun (WGS) entry which is preliminary data.</text>
</comment>
<dbReference type="InterPro" id="IPR005135">
    <property type="entry name" value="Endo/exonuclease/phosphatase"/>
</dbReference>
<keyword evidence="2" id="KW-0255">Endonuclease</keyword>
<name>A0ABU7XRV6_9FLAO</name>
<gene>
    <name evidence="2" type="ORF">N1F79_05570</name>
</gene>
<accession>A0ABU7XRV6</accession>
<dbReference type="Pfam" id="PF03372">
    <property type="entry name" value="Exo_endo_phos"/>
    <property type="match status" value="1"/>
</dbReference>
<dbReference type="Gene3D" id="3.60.10.10">
    <property type="entry name" value="Endonuclease/exonuclease/phosphatase"/>
    <property type="match status" value="1"/>
</dbReference>
<evidence type="ECO:0000313" key="3">
    <source>
        <dbReference type="Proteomes" id="UP001337305"/>
    </source>
</evidence>
<dbReference type="PANTHER" id="PTHR14859:SF15">
    <property type="entry name" value="ENDONUCLEASE_EXONUCLEASE_PHOSPHATASE DOMAIN-CONTAINING PROTEIN"/>
    <property type="match status" value="1"/>
</dbReference>
<evidence type="ECO:0000313" key="2">
    <source>
        <dbReference type="EMBL" id="MEF3832587.1"/>
    </source>
</evidence>
<sequence length="290" mass="32736">MDRVNQSFKYLVIMSLILLTCSAIFSLTKKRVIKESNTIKVLSYNIHYGVGTDSKKDLKRIADVINKLDPDIVGLQEVHDSTMVAELSELTNMQGVFGPSMKKEPPNLYRLLDIPIPESQLFYGDGILSKYPLKYIGNVFIPSASSSRYEAMCANIDVSHIYGKDISVRFLTTHFDYLETIGSQLAREATVEVIERAFFNDSLTLPAILTGDFNVTPQSDPIKLLEKKGWVYENLNKDLFTVPVKNPNKQIDYVLPRPKSSWKIVDVEVINESVASDHLPILMTLELITN</sequence>
<protein>
    <submittedName>
        <fullName evidence="2">Endonuclease/exonuclease/phosphatase family protein</fullName>
    </submittedName>
</protein>
<dbReference type="RefSeq" id="WP_303304962.1">
    <property type="nucleotide sequence ID" value="NZ_JAODOP010000004.1"/>
</dbReference>
<reference evidence="2 3" key="1">
    <citation type="submission" date="2022-09" db="EMBL/GenBank/DDBJ databases">
        <title>Genome sequencing of Flavivirga sp. MEBiC05379.</title>
        <authorList>
            <person name="Oh H.-M."/>
            <person name="Kwon K.K."/>
            <person name="Park M.J."/>
            <person name="Yang S.-H."/>
        </authorList>
    </citation>
    <scope>NUCLEOTIDE SEQUENCE [LARGE SCALE GENOMIC DNA]</scope>
    <source>
        <strain evidence="2 3">MEBiC05379</strain>
    </source>
</reference>
<dbReference type="SUPFAM" id="SSF56219">
    <property type="entry name" value="DNase I-like"/>
    <property type="match status" value="1"/>
</dbReference>
<evidence type="ECO:0000259" key="1">
    <source>
        <dbReference type="Pfam" id="PF03372"/>
    </source>
</evidence>
<dbReference type="PANTHER" id="PTHR14859">
    <property type="entry name" value="CALCOFLUOR WHITE HYPERSENSITIVE PROTEIN PRECURSOR"/>
    <property type="match status" value="1"/>
</dbReference>